<dbReference type="AlphaFoldDB" id="A0A7R9Q601"/>
<accession>A0A7R9Q601</accession>
<dbReference type="EMBL" id="CAJPIZ010013524">
    <property type="protein sequence ID" value="CAG2114286.1"/>
    <property type="molecule type" value="Genomic_DNA"/>
</dbReference>
<keyword evidence="2 5" id="KW-1133">Transmembrane helix</keyword>
<evidence type="ECO:0000256" key="4">
    <source>
        <dbReference type="SAM" id="MobiDB-lite"/>
    </source>
</evidence>
<feature type="region of interest" description="Disordered" evidence="4">
    <location>
        <begin position="1"/>
        <end position="32"/>
    </location>
</feature>
<reference evidence="6" key="1">
    <citation type="submission" date="2020-11" db="EMBL/GenBank/DDBJ databases">
        <authorList>
            <person name="Tran Van P."/>
        </authorList>
    </citation>
    <scope>NUCLEOTIDE SEQUENCE</scope>
</reference>
<protein>
    <submittedName>
        <fullName evidence="6">Uncharacterized protein</fullName>
    </submittedName>
</protein>
<feature type="transmembrane region" description="Helical" evidence="5">
    <location>
        <begin position="182"/>
        <end position="202"/>
    </location>
</feature>
<feature type="transmembrane region" description="Helical" evidence="5">
    <location>
        <begin position="73"/>
        <end position="92"/>
    </location>
</feature>
<organism evidence="6">
    <name type="scientific">Medioppia subpectinata</name>
    <dbReference type="NCBI Taxonomy" id="1979941"/>
    <lineage>
        <taxon>Eukaryota</taxon>
        <taxon>Metazoa</taxon>
        <taxon>Ecdysozoa</taxon>
        <taxon>Arthropoda</taxon>
        <taxon>Chelicerata</taxon>
        <taxon>Arachnida</taxon>
        <taxon>Acari</taxon>
        <taxon>Acariformes</taxon>
        <taxon>Sarcoptiformes</taxon>
        <taxon>Oribatida</taxon>
        <taxon>Brachypylina</taxon>
        <taxon>Oppioidea</taxon>
        <taxon>Oppiidae</taxon>
        <taxon>Medioppia</taxon>
    </lineage>
</organism>
<feature type="transmembrane region" description="Helical" evidence="5">
    <location>
        <begin position="49"/>
        <end position="67"/>
    </location>
</feature>
<evidence type="ECO:0000256" key="5">
    <source>
        <dbReference type="SAM" id="Phobius"/>
    </source>
</evidence>
<evidence type="ECO:0000256" key="1">
    <source>
        <dbReference type="ARBA" id="ARBA00022692"/>
    </source>
</evidence>
<dbReference type="OrthoDB" id="6510368at2759"/>
<evidence type="ECO:0000313" key="6">
    <source>
        <dbReference type="EMBL" id="CAD7633856.1"/>
    </source>
</evidence>
<dbReference type="Gene3D" id="1.20.1250.20">
    <property type="entry name" value="MFS general substrate transporter like domains"/>
    <property type="match status" value="1"/>
</dbReference>
<feature type="transmembrane region" description="Helical" evidence="5">
    <location>
        <begin position="113"/>
        <end position="138"/>
    </location>
</feature>
<feature type="transmembrane region" description="Helical" evidence="5">
    <location>
        <begin position="277"/>
        <end position="299"/>
    </location>
</feature>
<dbReference type="GO" id="GO:0022857">
    <property type="term" value="F:transmembrane transporter activity"/>
    <property type="evidence" value="ECO:0007669"/>
    <property type="project" value="InterPro"/>
</dbReference>
<feature type="transmembrane region" description="Helical" evidence="5">
    <location>
        <begin position="395"/>
        <end position="416"/>
    </location>
</feature>
<keyword evidence="7" id="KW-1185">Reference proteome</keyword>
<dbReference type="PANTHER" id="PTHR23121:SF9">
    <property type="entry name" value="SODIUM-DEPENDENT GLUCOSE TRANSPORTER 1"/>
    <property type="match status" value="1"/>
</dbReference>
<gene>
    <name evidence="6" type="ORF">OSB1V03_LOCUS14252</name>
</gene>
<feature type="transmembrane region" description="Helical" evidence="5">
    <location>
        <begin position="330"/>
        <end position="354"/>
    </location>
</feature>
<dbReference type="InterPro" id="IPR011701">
    <property type="entry name" value="MFS"/>
</dbReference>
<dbReference type="EMBL" id="OC868099">
    <property type="protein sequence ID" value="CAD7633856.1"/>
    <property type="molecule type" value="Genomic_DNA"/>
</dbReference>
<evidence type="ECO:0000256" key="2">
    <source>
        <dbReference type="ARBA" id="ARBA00022989"/>
    </source>
</evidence>
<feature type="transmembrane region" description="Helical" evidence="5">
    <location>
        <begin position="238"/>
        <end position="257"/>
    </location>
</feature>
<dbReference type="PANTHER" id="PTHR23121">
    <property type="entry name" value="SODIUM-DEPENDENT GLUCOSE TRANSPORTER 1"/>
    <property type="match status" value="1"/>
</dbReference>
<dbReference type="Proteomes" id="UP000759131">
    <property type="component" value="Unassembled WGS sequence"/>
</dbReference>
<evidence type="ECO:0000313" key="7">
    <source>
        <dbReference type="Proteomes" id="UP000759131"/>
    </source>
</evidence>
<sequence>MKRMNNASRKSVAGKEGSSGQTTDLDVDKDAPDPHQMSGTIYRWVPRQLVLLIVISFMGVATIFLPYVRQLYQLYLCMFFYGFGVGAWNNSNNVWLIEMRQKRSPSVLLFSQGIYGVGTILGPLGIYGVGTILGPLVVKPYLSGLSASDMSSDDDVNDNSNSSDTAGAHMASQVSERLRTPFLITGCIKFIGPVIMLALFFIKPYKFTSLTAMEDEMAVTEADKARLEEERRVIPKKTLIVCTAIFFATGFMTENMYMDFGPLFFQFAQLKLSAQRAADIASTMAIALTVGRFLCIFVAVKVRPQYMIFGHVLIIWIGVIVEYFGQDYLWLLWSSAAIICYGYSCIYVTLYAFVNQYFEMTDAVGTIFIMCYNSLYLFLPYFIGDNIEQTPDIFIYLMFACVSISIVDFAFILFKVRNIPKHLIRL</sequence>
<dbReference type="InterPro" id="IPR036259">
    <property type="entry name" value="MFS_trans_sf"/>
</dbReference>
<feature type="transmembrane region" description="Helical" evidence="5">
    <location>
        <begin position="363"/>
        <end position="383"/>
    </location>
</feature>
<evidence type="ECO:0000256" key="3">
    <source>
        <dbReference type="ARBA" id="ARBA00023136"/>
    </source>
</evidence>
<dbReference type="Pfam" id="PF07690">
    <property type="entry name" value="MFS_1"/>
    <property type="match status" value="1"/>
</dbReference>
<proteinExistence type="predicted"/>
<name>A0A7R9Q601_9ACAR</name>
<dbReference type="SUPFAM" id="SSF103473">
    <property type="entry name" value="MFS general substrate transporter"/>
    <property type="match status" value="1"/>
</dbReference>
<feature type="transmembrane region" description="Helical" evidence="5">
    <location>
        <begin position="306"/>
        <end position="324"/>
    </location>
</feature>
<keyword evidence="3 5" id="KW-0472">Membrane</keyword>
<keyword evidence="1 5" id="KW-0812">Transmembrane</keyword>